<dbReference type="Proteomes" id="UP000237718">
    <property type="component" value="Unassembled WGS sequence"/>
</dbReference>
<name>A0A2T1AJI6_TRISK</name>
<evidence type="ECO:0000313" key="2">
    <source>
        <dbReference type="Proteomes" id="UP000237718"/>
    </source>
</evidence>
<organism evidence="1 2">
    <name type="scientific">Tritonibacter scottomollicae</name>
    <name type="common">Epibacterium scottomollicae</name>
    <dbReference type="NCBI Taxonomy" id="483013"/>
    <lineage>
        <taxon>Bacteria</taxon>
        <taxon>Pseudomonadati</taxon>
        <taxon>Pseudomonadota</taxon>
        <taxon>Alphaproteobacteria</taxon>
        <taxon>Rhodobacterales</taxon>
        <taxon>Paracoccaceae</taxon>
        <taxon>Tritonibacter</taxon>
    </lineage>
</organism>
<evidence type="ECO:0000313" key="1">
    <source>
        <dbReference type="EMBL" id="PRZ48707.1"/>
    </source>
</evidence>
<accession>A0A2T1AJI6</accession>
<gene>
    <name evidence="1" type="ORF">CLV89_10317</name>
</gene>
<reference evidence="1 2" key="1">
    <citation type="submission" date="2018-03" db="EMBL/GenBank/DDBJ databases">
        <title>Genomic Encyclopedia of Archaeal and Bacterial Type Strains, Phase II (KMG-II): from individual species to whole genera.</title>
        <authorList>
            <person name="Goeker M."/>
        </authorList>
    </citation>
    <scope>NUCLEOTIDE SEQUENCE [LARGE SCALE GENOMIC DNA]</scope>
    <source>
        <strain evidence="1 2">DSM 25328</strain>
    </source>
</reference>
<dbReference type="RefSeq" id="WP_106162751.1">
    <property type="nucleotide sequence ID" value="NZ_PVUF01000003.1"/>
</dbReference>
<dbReference type="EMBL" id="PVUF01000003">
    <property type="protein sequence ID" value="PRZ48707.1"/>
    <property type="molecule type" value="Genomic_DNA"/>
</dbReference>
<proteinExistence type="predicted"/>
<dbReference type="AlphaFoldDB" id="A0A2T1AJI6"/>
<dbReference type="OrthoDB" id="7778116at2"/>
<comment type="caution">
    <text evidence="1">The sequence shown here is derived from an EMBL/GenBank/DDBJ whole genome shotgun (WGS) entry which is preliminary data.</text>
</comment>
<sequence length="194" mass="21372">MDAKEQAAGAARVRQLLIEPLVRLGLAKPSKLTVAQFDVMITDLCGKLAYMNDLNLSALAEQVASMPGGKGQDQFPIAAKILQWAAAIQPPPDDASPLFRAVFAHRLGQAALAEGWAPELLGYLRRSRVWPREYDLNQIRSKAEDARRQIVRQDEQIARGGTLSDADWKFRKARRQAQDKCQRIAALVAEAGAV</sequence>
<protein>
    <submittedName>
        <fullName evidence="1">Uncharacterized protein</fullName>
    </submittedName>
</protein>